<accession>A0A318H8I6</accession>
<sequence length="261" mass="27180">MHGAIAQPLAFGYAGGYLDGGYTGPMLDDASAPGTSRAGAAFARRRQELGISQRGLASKGIITASSLIAFEKGRSWPRERTRATLEELVQWPAGTLAAVRAGSEIPGSTTSPAVEEPDAPLIIGAVDVALSTVNAAIANLPSDAHPKFAVYVQAILSDLRRLEAITAQALRSSQGSPGVIKSLSAVRRGYDELMSRAAATPEATLGQRLYTARRRANLTAAEAAAALGSSVDLIIAVEGETSPPADMQTRIEELISELNAD</sequence>
<comment type="caution">
    <text evidence="1">The sequence shown here is derived from an EMBL/GenBank/DDBJ whole genome shotgun (WGS) entry which is preliminary data.</text>
</comment>
<keyword evidence="2" id="KW-1185">Reference proteome</keyword>
<dbReference type="Proteomes" id="UP000247781">
    <property type="component" value="Unassembled WGS sequence"/>
</dbReference>
<evidence type="ECO:0000313" key="1">
    <source>
        <dbReference type="EMBL" id="PXX01536.1"/>
    </source>
</evidence>
<name>A0A318H8I6_9MYCO</name>
<reference evidence="1 2" key="2">
    <citation type="submission" date="2018-06" db="EMBL/GenBank/DDBJ databases">
        <title>Sequencing of bacterial isolates from soil warming experiment in Harvard Forest, Massachusetts, USA.</title>
        <authorList>
            <person name="Deangelis K.PhD."/>
        </authorList>
    </citation>
    <scope>NUCLEOTIDE SEQUENCE [LARGE SCALE GENOMIC DNA]</scope>
    <source>
        <strain evidence="1 2">GAS496</strain>
    </source>
</reference>
<reference evidence="2" key="1">
    <citation type="submission" date="2018-05" db="EMBL/GenBank/DDBJ databases">
        <authorList>
            <person name="Deangelis K."/>
            <person name="Huntemann M."/>
            <person name="Clum A."/>
            <person name="Pillay M."/>
            <person name="Palaniappan K."/>
            <person name="Varghese N."/>
            <person name="Mikhailova N."/>
            <person name="Stamatis D."/>
            <person name="Reddy T."/>
            <person name="Daum C."/>
            <person name="Shapiro N."/>
            <person name="Ivanova N."/>
            <person name="Kyrpides N."/>
            <person name="Woyke T."/>
        </authorList>
    </citation>
    <scope>NUCLEOTIDE SEQUENCE [LARGE SCALE GENOMIC DNA]</scope>
    <source>
        <strain evidence="2">GAS496</strain>
    </source>
</reference>
<evidence type="ECO:0000313" key="2">
    <source>
        <dbReference type="Proteomes" id="UP000247781"/>
    </source>
</evidence>
<dbReference type="InterPro" id="IPR010982">
    <property type="entry name" value="Lambda_DNA-bd_dom_sf"/>
</dbReference>
<dbReference type="AlphaFoldDB" id="A0A318H8I6"/>
<dbReference type="GO" id="GO:0003677">
    <property type="term" value="F:DNA binding"/>
    <property type="evidence" value="ECO:0007669"/>
    <property type="project" value="InterPro"/>
</dbReference>
<gene>
    <name evidence="1" type="ORF">C8E89_12822</name>
</gene>
<protein>
    <submittedName>
        <fullName evidence="1">Uncharacterized protein</fullName>
    </submittedName>
</protein>
<organism evidence="1 2">
    <name type="scientific">Mycolicibacterium moriokaense</name>
    <dbReference type="NCBI Taxonomy" id="39691"/>
    <lineage>
        <taxon>Bacteria</taxon>
        <taxon>Bacillati</taxon>
        <taxon>Actinomycetota</taxon>
        <taxon>Actinomycetes</taxon>
        <taxon>Mycobacteriales</taxon>
        <taxon>Mycobacteriaceae</taxon>
        <taxon>Mycolicibacterium</taxon>
    </lineage>
</organism>
<dbReference type="EMBL" id="QJJU01000028">
    <property type="protein sequence ID" value="PXX01536.1"/>
    <property type="molecule type" value="Genomic_DNA"/>
</dbReference>
<dbReference type="SUPFAM" id="SSF47413">
    <property type="entry name" value="lambda repressor-like DNA-binding domains"/>
    <property type="match status" value="2"/>
</dbReference>
<proteinExistence type="predicted"/>